<dbReference type="Gene3D" id="2.60.200.20">
    <property type="match status" value="1"/>
</dbReference>
<dbReference type="InterPro" id="IPR036457">
    <property type="entry name" value="PPM-type-like_dom_sf"/>
</dbReference>
<dbReference type="Pfam" id="PF00481">
    <property type="entry name" value="PP2C"/>
    <property type="match status" value="1"/>
</dbReference>
<dbReference type="InterPro" id="IPR001932">
    <property type="entry name" value="PPM-type_phosphatase-like_dom"/>
</dbReference>
<dbReference type="EMBL" id="CAJZBQ010000002">
    <property type="protein sequence ID" value="CAG9310246.1"/>
    <property type="molecule type" value="Genomic_DNA"/>
</dbReference>
<evidence type="ECO:0000313" key="8">
    <source>
        <dbReference type="EMBL" id="CAG9310246.1"/>
    </source>
</evidence>
<dbReference type="SUPFAM" id="SSF81606">
    <property type="entry name" value="PP2C-like"/>
    <property type="match status" value="1"/>
</dbReference>
<comment type="subcellular location">
    <subcellularLocation>
        <location evidence="1">Membrane</location>
        <topology evidence="1">Peripheral membrane protein</topology>
    </subcellularLocation>
</comment>
<name>A0AAU9I732_9CILI</name>
<dbReference type="GO" id="GO:0046872">
    <property type="term" value="F:metal ion binding"/>
    <property type="evidence" value="ECO:0007669"/>
    <property type="project" value="UniProtKB-KW"/>
</dbReference>
<evidence type="ECO:0008006" key="10">
    <source>
        <dbReference type="Google" id="ProtNLM"/>
    </source>
</evidence>
<protein>
    <recommendedName>
        <fullName evidence="10">Protein phosphatase 2C</fullName>
    </recommendedName>
</protein>
<keyword evidence="9" id="KW-1185">Reference proteome</keyword>
<evidence type="ECO:0000259" key="7">
    <source>
        <dbReference type="PROSITE" id="PS51746"/>
    </source>
</evidence>
<proteinExistence type="predicted"/>
<keyword evidence="5" id="KW-0472">Membrane</keyword>
<dbReference type="InterPro" id="IPR000222">
    <property type="entry name" value="PP2C_BS"/>
</dbReference>
<dbReference type="InterPro" id="IPR000253">
    <property type="entry name" value="FHA_dom"/>
</dbReference>
<feature type="domain" description="FHA" evidence="6">
    <location>
        <begin position="32"/>
        <end position="80"/>
    </location>
</feature>
<dbReference type="SUPFAM" id="SSF49879">
    <property type="entry name" value="SMAD/FHA domain"/>
    <property type="match status" value="1"/>
</dbReference>
<dbReference type="Pfam" id="PF00498">
    <property type="entry name" value="FHA"/>
    <property type="match status" value="1"/>
</dbReference>
<organism evidence="8 9">
    <name type="scientific">Blepharisma stoltei</name>
    <dbReference type="NCBI Taxonomy" id="1481888"/>
    <lineage>
        <taxon>Eukaryota</taxon>
        <taxon>Sar</taxon>
        <taxon>Alveolata</taxon>
        <taxon>Ciliophora</taxon>
        <taxon>Postciliodesmatophora</taxon>
        <taxon>Heterotrichea</taxon>
        <taxon>Heterotrichida</taxon>
        <taxon>Blepharismidae</taxon>
        <taxon>Blepharisma</taxon>
    </lineage>
</organism>
<keyword evidence="3" id="KW-0378">Hydrolase</keyword>
<keyword evidence="4" id="KW-0904">Protein phosphatase</keyword>
<feature type="domain" description="PPM-type phosphatase" evidence="7">
    <location>
        <begin position="264"/>
        <end position="533"/>
    </location>
</feature>
<dbReference type="GO" id="GO:0004722">
    <property type="term" value="F:protein serine/threonine phosphatase activity"/>
    <property type="evidence" value="ECO:0007669"/>
    <property type="project" value="InterPro"/>
</dbReference>
<keyword evidence="2" id="KW-0479">Metal-binding</keyword>
<evidence type="ECO:0000313" key="9">
    <source>
        <dbReference type="Proteomes" id="UP001162131"/>
    </source>
</evidence>
<accession>A0AAU9I732</accession>
<dbReference type="CDD" id="cd00060">
    <property type="entry name" value="FHA"/>
    <property type="match status" value="2"/>
</dbReference>
<dbReference type="PROSITE" id="PS51746">
    <property type="entry name" value="PPM_2"/>
    <property type="match status" value="1"/>
</dbReference>
<evidence type="ECO:0000256" key="1">
    <source>
        <dbReference type="ARBA" id="ARBA00004170"/>
    </source>
</evidence>
<dbReference type="PROSITE" id="PS01032">
    <property type="entry name" value="PPM_1"/>
    <property type="match status" value="1"/>
</dbReference>
<comment type="caution">
    <text evidence="8">The sequence shown here is derived from an EMBL/GenBank/DDBJ whole genome shotgun (WGS) entry which is preliminary data.</text>
</comment>
<dbReference type="CDD" id="cd00143">
    <property type="entry name" value="PP2Cc"/>
    <property type="match status" value="1"/>
</dbReference>
<evidence type="ECO:0000256" key="3">
    <source>
        <dbReference type="ARBA" id="ARBA00022801"/>
    </source>
</evidence>
<dbReference type="GO" id="GO:0016020">
    <property type="term" value="C:membrane"/>
    <property type="evidence" value="ECO:0007669"/>
    <property type="project" value="UniProtKB-SubCell"/>
</dbReference>
<dbReference type="Gene3D" id="3.60.40.10">
    <property type="entry name" value="PPM-type phosphatase domain"/>
    <property type="match status" value="1"/>
</dbReference>
<dbReference type="PROSITE" id="PS50006">
    <property type="entry name" value="FHA_DOMAIN"/>
    <property type="match status" value="1"/>
</dbReference>
<dbReference type="InterPro" id="IPR008984">
    <property type="entry name" value="SMAD_FHA_dom_sf"/>
</dbReference>
<dbReference type="Proteomes" id="UP001162131">
    <property type="component" value="Unassembled WGS sequence"/>
</dbReference>
<sequence>MASPNREDLVLKCIDGKYKGRFIYVNPNSEGEKFGSGNPEVDGLTISIENVGLDTRHAKIEYSNGHYYLTDLGSSSGTWIKIPQDPEVSEVLDLGKIIKLGNIDLEVTEGKEVNLSDNWADMFKHEYLLLKSIGEFTLDDFLNINIQVLDMSKENKQDLGNAQKSLIKWPKKLRSVRLSSNMLTIEIGWKPVIIGSSSECDVVIPTLDDQLVKIYYEDNKYWMTNLSEKASSAFRKLKEGEKYLIRPGINFKIGEVEFSTSRFNVGYWSEVGLRPTMEDAHQIIDNLFIDNEKTLSYYAVYDGHGGSICSEFLKNNLHKIIKKKIKNYEIEHWPRQIARSCIECDQLFYETYKAQANSVGSTAVISIILGNRIIVCNIGDSRAVLSRNGAPIQLSRDHKPTLPDESKRIEENGGNVIFGRVQGKLAVSRAFGDFEFKENQCLEDEELIGELVIAEPEIEIVEINKEIDEFIVLGCDGLFEAFSNDDLISQIRQKIRKMFPFEQDPQFIIKDIVKQAVTDGLTSDNVSAILILLSGGIQ</sequence>
<evidence type="ECO:0000256" key="2">
    <source>
        <dbReference type="ARBA" id="ARBA00022723"/>
    </source>
</evidence>
<dbReference type="SMART" id="SM00332">
    <property type="entry name" value="PP2Cc"/>
    <property type="match status" value="1"/>
</dbReference>
<evidence type="ECO:0000256" key="5">
    <source>
        <dbReference type="ARBA" id="ARBA00023136"/>
    </source>
</evidence>
<dbReference type="PANTHER" id="PTHR47992">
    <property type="entry name" value="PROTEIN PHOSPHATASE"/>
    <property type="match status" value="1"/>
</dbReference>
<dbReference type="InterPro" id="IPR015655">
    <property type="entry name" value="PP2C"/>
</dbReference>
<dbReference type="AlphaFoldDB" id="A0AAU9I732"/>
<reference evidence="8" key="1">
    <citation type="submission" date="2021-09" db="EMBL/GenBank/DDBJ databases">
        <authorList>
            <consortium name="AG Swart"/>
            <person name="Singh M."/>
            <person name="Singh A."/>
            <person name="Seah K."/>
            <person name="Emmerich C."/>
        </authorList>
    </citation>
    <scope>NUCLEOTIDE SEQUENCE</scope>
    <source>
        <strain evidence="8">ATCC30299</strain>
    </source>
</reference>
<evidence type="ECO:0000256" key="4">
    <source>
        <dbReference type="ARBA" id="ARBA00022912"/>
    </source>
</evidence>
<gene>
    <name evidence="8" type="ORF">BSTOLATCC_MIC1100</name>
</gene>
<evidence type="ECO:0000259" key="6">
    <source>
        <dbReference type="PROSITE" id="PS50006"/>
    </source>
</evidence>